<sequence>MTLVVLAVGSYALYAYLQPSALTAGLVYGNGRIEATEVRIGSEIAGRVAESRLVEGLPVSAGDLLVRIDDTELSLRLAQSRAERETVARALAKARAQLEVAHHHAETAKADVERYRSLAANDTVSRQRLEQAENAFQEAQGQVTALEATLSEAEAQVTAADKGVAVLEDQVGRTRITAPAAGTILVKASELGEVVAPGQSLAVMADLSRLELKLFVPERDLAKIKLGVPARVVTDAFPDHFATAAVTRVDETAQFTPRDIHMPDERVQTVFGITLAVDNPRGELKPGMPADAWIKWDEAATWPDRLAVPR</sequence>
<dbReference type="Pfam" id="PF25876">
    <property type="entry name" value="HH_MFP_RND"/>
    <property type="match status" value="1"/>
</dbReference>
<dbReference type="Pfam" id="PF25917">
    <property type="entry name" value="BSH_RND"/>
    <property type="match status" value="1"/>
</dbReference>
<dbReference type="Gene3D" id="2.40.30.170">
    <property type="match status" value="1"/>
</dbReference>
<dbReference type="PANTHER" id="PTHR32347:SF23">
    <property type="entry name" value="BLL5650 PROTEIN"/>
    <property type="match status" value="1"/>
</dbReference>
<keyword evidence="7" id="KW-1185">Reference proteome</keyword>
<evidence type="ECO:0000256" key="1">
    <source>
        <dbReference type="ARBA" id="ARBA00004196"/>
    </source>
</evidence>
<reference evidence="6 7" key="1">
    <citation type="submission" date="2023-08" db="EMBL/GenBank/DDBJ databases">
        <title>Implementing the SeqCode for naming new Mesorhizobium species isolated from Vachellia karroo root nodules.</title>
        <authorList>
            <person name="Van Lill M."/>
        </authorList>
    </citation>
    <scope>NUCLEOTIDE SEQUENCE [LARGE SCALE GENOMIC DNA]</scope>
    <source>
        <strain evidence="6 7">VK24D</strain>
    </source>
</reference>
<evidence type="ECO:0000259" key="5">
    <source>
        <dbReference type="Pfam" id="PF25917"/>
    </source>
</evidence>
<dbReference type="InterPro" id="IPR058625">
    <property type="entry name" value="MdtA-like_BSH"/>
</dbReference>
<evidence type="ECO:0000313" key="6">
    <source>
        <dbReference type="EMBL" id="MDX8477928.1"/>
    </source>
</evidence>
<comment type="subcellular location">
    <subcellularLocation>
        <location evidence="1">Cell envelope</location>
    </subcellularLocation>
</comment>
<evidence type="ECO:0000313" key="7">
    <source>
        <dbReference type="Proteomes" id="UP001287059"/>
    </source>
</evidence>
<comment type="caution">
    <text evidence="6">The sequence shown here is derived from an EMBL/GenBank/DDBJ whole genome shotgun (WGS) entry which is preliminary data.</text>
</comment>
<dbReference type="Gene3D" id="1.10.287.470">
    <property type="entry name" value="Helix hairpin bin"/>
    <property type="match status" value="1"/>
</dbReference>
<dbReference type="PANTHER" id="PTHR32347">
    <property type="entry name" value="EFFLUX SYSTEM COMPONENT YKNX-RELATED"/>
    <property type="match status" value="1"/>
</dbReference>
<dbReference type="Gene3D" id="2.40.50.100">
    <property type="match status" value="1"/>
</dbReference>
<dbReference type="InterPro" id="IPR058624">
    <property type="entry name" value="MdtA-like_HH"/>
</dbReference>
<organism evidence="6 7">
    <name type="scientific">Mesorhizobium album</name>
    <dbReference type="NCBI Taxonomy" id="3072314"/>
    <lineage>
        <taxon>Bacteria</taxon>
        <taxon>Pseudomonadati</taxon>
        <taxon>Pseudomonadota</taxon>
        <taxon>Alphaproteobacteria</taxon>
        <taxon>Hyphomicrobiales</taxon>
        <taxon>Phyllobacteriaceae</taxon>
        <taxon>Mesorhizobium</taxon>
    </lineage>
</organism>
<accession>A0ABU4XT90</accession>
<evidence type="ECO:0000256" key="2">
    <source>
        <dbReference type="ARBA" id="ARBA00023054"/>
    </source>
</evidence>
<proteinExistence type="predicted"/>
<evidence type="ECO:0000259" key="4">
    <source>
        <dbReference type="Pfam" id="PF25876"/>
    </source>
</evidence>
<feature type="coiled-coil region" evidence="3">
    <location>
        <begin position="129"/>
        <end position="170"/>
    </location>
</feature>
<dbReference type="InterPro" id="IPR050465">
    <property type="entry name" value="UPF0194_transport"/>
</dbReference>
<keyword evidence="2 3" id="KW-0175">Coiled coil</keyword>
<feature type="domain" description="Multidrug resistance protein MdtA-like barrel-sandwich hybrid" evidence="5">
    <location>
        <begin position="37"/>
        <end position="203"/>
    </location>
</feature>
<dbReference type="RefSeq" id="WP_320286352.1">
    <property type="nucleotide sequence ID" value="NZ_JAVIIW010000004.1"/>
</dbReference>
<dbReference type="Proteomes" id="UP001287059">
    <property type="component" value="Unassembled WGS sequence"/>
</dbReference>
<protein>
    <submittedName>
        <fullName evidence="6">HlyD family efflux transporter periplasmic adaptor subunit</fullName>
    </submittedName>
</protein>
<dbReference type="SUPFAM" id="SSF111369">
    <property type="entry name" value="HlyD-like secretion proteins"/>
    <property type="match status" value="1"/>
</dbReference>
<dbReference type="EMBL" id="JAVIIW010000004">
    <property type="protein sequence ID" value="MDX8477928.1"/>
    <property type="molecule type" value="Genomic_DNA"/>
</dbReference>
<evidence type="ECO:0000256" key="3">
    <source>
        <dbReference type="SAM" id="Coils"/>
    </source>
</evidence>
<gene>
    <name evidence="6" type="ORF">RFN28_05450</name>
</gene>
<feature type="domain" description="Multidrug resistance protein MdtA-like alpha-helical hairpin" evidence="4">
    <location>
        <begin position="91"/>
        <end position="157"/>
    </location>
</feature>
<name>A0ABU4XT90_9HYPH</name>